<dbReference type="CDD" id="cd13553">
    <property type="entry name" value="PBP2_NrtA_CpmA_like"/>
    <property type="match status" value="1"/>
</dbReference>
<reference evidence="6 7" key="1">
    <citation type="submission" date="2023-01" db="EMBL/GenBank/DDBJ databases">
        <title>Novel species of the genus Asticcacaulis isolated from rivers.</title>
        <authorList>
            <person name="Lu H."/>
        </authorList>
    </citation>
    <scope>NUCLEOTIDE SEQUENCE [LARGE SCALE GENOMIC DNA]</scope>
    <source>
        <strain evidence="6 7">LKC15W</strain>
    </source>
</reference>
<organism evidence="6 7">
    <name type="scientific">Asticcacaulis machinosus</name>
    <dbReference type="NCBI Taxonomy" id="2984211"/>
    <lineage>
        <taxon>Bacteria</taxon>
        <taxon>Pseudomonadati</taxon>
        <taxon>Pseudomonadota</taxon>
        <taxon>Alphaproteobacteria</taxon>
        <taxon>Caulobacterales</taxon>
        <taxon>Caulobacteraceae</taxon>
        <taxon>Asticcacaulis</taxon>
    </lineage>
</organism>
<dbReference type="PANTHER" id="PTHR30024:SF43">
    <property type="entry name" value="BLL4572 PROTEIN"/>
    <property type="match status" value="1"/>
</dbReference>
<dbReference type="PANTHER" id="PTHR30024">
    <property type="entry name" value="ALIPHATIC SULFONATES-BINDING PROTEIN-RELATED"/>
    <property type="match status" value="1"/>
</dbReference>
<keyword evidence="3" id="KW-1003">Cell membrane</keyword>
<keyword evidence="7" id="KW-1185">Reference proteome</keyword>
<evidence type="ECO:0000313" key="6">
    <source>
        <dbReference type="EMBL" id="MDC7676367.1"/>
    </source>
</evidence>
<proteinExistence type="predicted"/>
<dbReference type="RefSeq" id="WP_272744709.1">
    <property type="nucleotide sequence ID" value="NZ_JAQQKV010000002.1"/>
</dbReference>
<dbReference type="InterPro" id="IPR044527">
    <property type="entry name" value="NrtA/CpmA_ABC-bd_dom"/>
</dbReference>
<keyword evidence="5" id="KW-0472">Membrane</keyword>
<gene>
    <name evidence="6" type="ORF">PQU98_09520</name>
</gene>
<evidence type="ECO:0000313" key="7">
    <source>
        <dbReference type="Proteomes" id="UP001218579"/>
    </source>
</evidence>
<sequence length="379" mass="41182">MVLSLKIGFSPLNDSALVLLGEALGYYTAEGLDVTLSREANWSNIRDKMSYGLLDAAHVLAPMPLSRGLGLGPTLGKIIAPMALGANGNSVVVSSRLMNALIHDDKTRLLDTARALRDEISRRRAVGAPKVVLAMPFAYSPHHFVLRHWVAAGGIDPDRQVQWVVLPPSRMADALRDGVIDGFCSGSPWPQMAQLNGDGQVLFSDPDFWTLKPEKVLGVREPWANENPDGVIALVRALLRSAQWAKDASTSDLAQILAQPGYVGAPLEAIELALSTEGAGLLLDPQTTTFPWISHAKWFMGQFVRWGLTTPEHDFDTIARQIYRPDLWRQAAASLGLDIPATDEKTEGGEPVPWTLNATPNPILMPANELFDGGIFRSA</sequence>
<evidence type="ECO:0000256" key="4">
    <source>
        <dbReference type="ARBA" id="ARBA00022519"/>
    </source>
</evidence>
<keyword evidence="4" id="KW-0997">Cell inner membrane</keyword>
<dbReference type="SUPFAM" id="SSF53850">
    <property type="entry name" value="Periplasmic binding protein-like II"/>
    <property type="match status" value="1"/>
</dbReference>
<evidence type="ECO:0000256" key="2">
    <source>
        <dbReference type="ARBA" id="ARBA00022448"/>
    </source>
</evidence>
<evidence type="ECO:0000256" key="1">
    <source>
        <dbReference type="ARBA" id="ARBA00004308"/>
    </source>
</evidence>
<dbReference type="Pfam" id="PF13379">
    <property type="entry name" value="NMT1_2"/>
    <property type="match status" value="1"/>
</dbReference>
<dbReference type="Gene3D" id="3.40.190.10">
    <property type="entry name" value="Periplasmic binding protein-like II"/>
    <property type="match status" value="2"/>
</dbReference>
<comment type="caution">
    <text evidence="6">The sequence shown here is derived from an EMBL/GenBank/DDBJ whole genome shotgun (WGS) entry which is preliminary data.</text>
</comment>
<dbReference type="EMBL" id="JAQQKV010000002">
    <property type="protein sequence ID" value="MDC7676367.1"/>
    <property type="molecule type" value="Genomic_DNA"/>
</dbReference>
<name>A0ABT5HJF8_9CAUL</name>
<dbReference type="Proteomes" id="UP001218579">
    <property type="component" value="Unassembled WGS sequence"/>
</dbReference>
<accession>A0ABT5HJF8</accession>
<keyword evidence="2" id="KW-0813">Transport</keyword>
<comment type="subcellular location">
    <subcellularLocation>
        <location evidence="1">Endomembrane system</location>
    </subcellularLocation>
</comment>
<evidence type="ECO:0000256" key="5">
    <source>
        <dbReference type="ARBA" id="ARBA00023136"/>
    </source>
</evidence>
<evidence type="ECO:0000256" key="3">
    <source>
        <dbReference type="ARBA" id="ARBA00022475"/>
    </source>
</evidence>
<protein>
    <submittedName>
        <fullName evidence="6">ABC transporter substrate-binding protein</fullName>
    </submittedName>
</protein>